<evidence type="ECO:0000256" key="1">
    <source>
        <dbReference type="SAM" id="Coils"/>
    </source>
</evidence>
<evidence type="ECO:0000256" key="2">
    <source>
        <dbReference type="SAM" id="MobiDB-lite"/>
    </source>
</evidence>
<reference evidence="3" key="2">
    <citation type="journal article" date="2007" name="Science">
        <title>Genome sequence of Aedes aegypti, a major arbovirus vector.</title>
        <authorList>
            <person name="Nene V."/>
            <person name="Wortman J.R."/>
            <person name="Lawson D."/>
            <person name="Haas B."/>
            <person name="Kodira C."/>
            <person name="Tu Z.J."/>
            <person name="Loftus B."/>
            <person name="Xi Z."/>
            <person name="Megy K."/>
            <person name="Grabherr M."/>
            <person name="Ren Q."/>
            <person name="Zdobnov E.M."/>
            <person name="Lobo N.F."/>
            <person name="Campbell K.S."/>
            <person name="Brown S.E."/>
            <person name="Bonaldo M.F."/>
            <person name="Zhu J."/>
            <person name="Sinkins S.P."/>
            <person name="Hogenkamp D.G."/>
            <person name="Amedeo P."/>
            <person name="Arensburger P."/>
            <person name="Atkinson P.W."/>
            <person name="Bidwell S."/>
            <person name="Biedler J."/>
            <person name="Birney E."/>
            <person name="Bruggner R.V."/>
            <person name="Costas J."/>
            <person name="Coy M.R."/>
            <person name="Crabtree J."/>
            <person name="Crawford M."/>
            <person name="Debruyn B."/>
            <person name="Decaprio D."/>
            <person name="Eiglmeier K."/>
            <person name="Eisenstadt E."/>
            <person name="El-Dorry H."/>
            <person name="Gelbart W.M."/>
            <person name="Gomes S.L."/>
            <person name="Hammond M."/>
            <person name="Hannick L.I."/>
            <person name="Hogan J.R."/>
            <person name="Holmes M.H."/>
            <person name="Jaffe D."/>
            <person name="Johnston J.S."/>
            <person name="Kennedy R.C."/>
            <person name="Koo H."/>
            <person name="Kravitz S."/>
            <person name="Kriventseva E.V."/>
            <person name="Kulp D."/>
            <person name="Labutti K."/>
            <person name="Lee E."/>
            <person name="Li S."/>
            <person name="Lovin D.D."/>
            <person name="Mao C."/>
            <person name="Mauceli E."/>
            <person name="Menck C.F."/>
            <person name="Miller J.R."/>
            <person name="Montgomery P."/>
            <person name="Mori A."/>
            <person name="Nascimento A.L."/>
            <person name="Naveira H.F."/>
            <person name="Nusbaum C."/>
            <person name="O'leary S."/>
            <person name="Orvis J."/>
            <person name="Pertea M."/>
            <person name="Quesneville H."/>
            <person name="Reidenbach K.R."/>
            <person name="Rogers Y.H."/>
            <person name="Roth C.W."/>
            <person name="Schneider J.R."/>
            <person name="Schatz M."/>
            <person name="Shumway M."/>
            <person name="Stanke M."/>
            <person name="Stinson E.O."/>
            <person name="Tubio J.M."/>
            <person name="Vanzee J.P."/>
            <person name="Verjovski-Almeida S."/>
            <person name="Werner D."/>
            <person name="White O."/>
            <person name="Wyder S."/>
            <person name="Zeng Q."/>
            <person name="Zhao Q."/>
            <person name="Zhao Y."/>
            <person name="Hill C.A."/>
            <person name="Raikhel A.S."/>
            <person name="Soares M.B."/>
            <person name="Knudson D.L."/>
            <person name="Lee N.H."/>
            <person name="Galagan J."/>
            <person name="Salzberg S.L."/>
            <person name="Paulsen I.T."/>
            <person name="Dimopoulos G."/>
            <person name="Collins F.H."/>
            <person name="Birren B."/>
            <person name="Fraser-Liggett C.M."/>
            <person name="Severson D.W."/>
        </authorList>
    </citation>
    <scope>NUCLEOTIDE SEQUENCE [LARGE SCALE GENOMIC DNA]</scope>
    <source>
        <strain evidence="3">Liverpool</strain>
    </source>
</reference>
<dbReference type="Proteomes" id="UP000682892">
    <property type="component" value="Unassembled WGS sequence"/>
</dbReference>
<reference evidence="3" key="3">
    <citation type="submission" date="2012-09" db="EMBL/GenBank/DDBJ databases">
        <authorList>
            <consortium name="VectorBase"/>
        </authorList>
    </citation>
    <scope>NUCLEOTIDE SEQUENCE</scope>
    <source>
        <strain evidence="3">Liverpool</strain>
    </source>
</reference>
<evidence type="ECO:0000313" key="3">
    <source>
        <dbReference type="EMBL" id="EAT41456.1"/>
    </source>
</evidence>
<gene>
    <name evidence="3" type="ORF">AaeL_AAEL006896</name>
</gene>
<accession>A0A1S4FKT1</accession>
<dbReference type="AlphaFoldDB" id="A0A1S4FKT1"/>
<keyword evidence="1" id="KW-0175">Coiled coil</keyword>
<feature type="compositionally biased region" description="Acidic residues" evidence="2">
    <location>
        <begin position="157"/>
        <end position="174"/>
    </location>
</feature>
<feature type="region of interest" description="Disordered" evidence="2">
    <location>
        <begin position="157"/>
        <end position="183"/>
    </location>
</feature>
<dbReference type="EMBL" id="CH477411">
    <property type="protein sequence ID" value="EAT41456.1"/>
    <property type="molecule type" value="Genomic_DNA"/>
</dbReference>
<evidence type="ECO:0000313" key="4">
    <source>
        <dbReference type="Proteomes" id="UP000682892"/>
    </source>
</evidence>
<protein>
    <submittedName>
        <fullName evidence="3">AAEL006896-PA</fullName>
    </submittedName>
</protein>
<sequence length="183" mass="20554">MTSTNSPSNVLAETRSLSQRMRSAYDVSRSTATIGDVAVSLDALRTNLSSLIVQAKIRIHKASVNQTAPLTEKQAKMLNDAIYSASSILRKQEQLASAQNRKRTDHQKDTLQVSGEDFQEQMANLNKQLNAVSIEMAKLKRANDNIMNIYSNYMLENEEECDSDEEEDESDSGEENNTIYKRD</sequence>
<dbReference type="OrthoDB" id="7761062at2759"/>
<dbReference type="HOGENOM" id="CLU_1476319_0_0_1"/>
<feature type="coiled-coil region" evidence="1">
    <location>
        <begin position="108"/>
        <end position="142"/>
    </location>
</feature>
<reference evidence="3" key="1">
    <citation type="submission" date="2005-10" db="EMBL/GenBank/DDBJ databases">
        <authorList>
            <person name="Loftus B.J."/>
            <person name="Nene V.M."/>
            <person name="Hannick L.I."/>
            <person name="Bidwell S."/>
            <person name="Haas B."/>
            <person name="Amedeo P."/>
            <person name="Orvis J."/>
            <person name="Wortman J.R."/>
            <person name="White O.R."/>
            <person name="Salzberg S."/>
            <person name="Shumway M."/>
            <person name="Koo H."/>
            <person name="Zhao Y."/>
            <person name="Holmes M."/>
            <person name="Miller J."/>
            <person name="Schatz M."/>
            <person name="Pop M."/>
            <person name="Pai G."/>
            <person name="Utterback T."/>
            <person name="Rogers Y.-H."/>
            <person name="Kravitz S."/>
            <person name="Fraser C.M."/>
        </authorList>
    </citation>
    <scope>NUCLEOTIDE SEQUENCE</scope>
    <source>
        <strain evidence="3">Liverpool</strain>
    </source>
</reference>
<name>A0A1S4FKT1_AEDAE</name>
<organism evidence="3 4">
    <name type="scientific">Aedes aegypti</name>
    <name type="common">Yellowfever mosquito</name>
    <name type="synonym">Culex aegypti</name>
    <dbReference type="NCBI Taxonomy" id="7159"/>
    <lineage>
        <taxon>Eukaryota</taxon>
        <taxon>Metazoa</taxon>
        <taxon>Ecdysozoa</taxon>
        <taxon>Arthropoda</taxon>
        <taxon>Hexapoda</taxon>
        <taxon>Insecta</taxon>
        <taxon>Pterygota</taxon>
        <taxon>Neoptera</taxon>
        <taxon>Endopterygota</taxon>
        <taxon>Diptera</taxon>
        <taxon>Nematocera</taxon>
        <taxon>Culicoidea</taxon>
        <taxon>Culicidae</taxon>
        <taxon>Culicinae</taxon>
        <taxon>Aedini</taxon>
        <taxon>Aedes</taxon>
        <taxon>Stegomyia</taxon>
    </lineage>
</organism>
<proteinExistence type="predicted"/>